<dbReference type="Proteomes" id="UP000613266">
    <property type="component" value="Unassembled WGS sequence"/>
</dbReference>
<dbReference type="InterPro" id="IPR050088">
    <property type="entry name" value="IspD/TarI_cytidylyltransf_bact"/>
</dbReference>
<dbReference type="HAMAP" id="MF_00108">
    <property type="entry name" value="IspD"/>
    <property type="match status" value="1"/>
</dbReference>
<accession>A0A931NIN6</accession>
<keyword evidence="9" id="KW-1185">Reference proteome</keyword>
<evidence type="ECO:0000256" key="6">
    <source>
        <dbReference type="ARBA" id="ARBA00023229"/>
    </source>
</evidence>
<evidence type="ECO:0000256" key="7">
    <source>
        <dbReference type="HAMAP-Rule" id="MF_00108"/>
    </source>
</evidence>
<feature type="site" description="Positions MEP for the nucleophilic attack" evidence="7">
    <location>
        <position position="157"/>
    </location>
</feature>
<dbReference type="SUPFAM" id="SSF53448">
    <property type="entry name" value="Nucleotide-diphospho-sugar transferases"/>
    <property type="match status" value="1"/>
</dbReference>
<keyword evidence="4 7" id="KW-0808">Transferase</keyword>
<dbReference type="AlphaFoldDB" id="A0A931NIN6"/>
<comment type="caution">
    <text evidence="8">The sequence shown here is derived from an EMBL/GenBank/DDBJ whole genome shotgun (WGS) entry which is preliminary data.</text>
</comment>
<organism evidence="8 9">
    <name type="scientific">Inhella proteolytica</name>
    <dbReference type="NCBI Taxonomy" id="2795029"/>
    <lineage>
        <taxon>Bacteria</taxon>
        <taxon>Pseudomonadati</taxon>
        <taxon>Pseudomonadota</taxon>
        <taxon>Betaproteobacteria</taxon>
        <taxon>Burkholderiales</taxon>
        <taxon>Sphaerotilaceae</taxon>
        <taxon>Inhella</taxon>
    </lineage>
</organism>
<dbReference type="GO" id="GO:0050518">
    <property type="term" value="F:2-C-methyl-D-erythritol 4-phosphate cytidylyltransferase activity"/>
    <property type="evidence" value="ECO:0007669"/>
    <property type="project" value="UniProtKB-UniRule"/>
</dbReference>
<evidence type="ECO:0000313" key="9">
    <source>
        <dbReference type="Proteomes" id="UP000613266"/>
    </source>
</evidence>
<proteinExistence type="inferred from homology"/>
<evidence type="ECO:0000256" key="5">
    <source>
        <dbReference type="ARBA" id="ARBA00022695"/>
    </source>
</evidence>
<comment type="similarity">
    <text evidence="3 7">Belongs to the IspD/TarI cytidylyltransferase family. IspD subfamily.</text>
</comment>
<dbReference type="GO" id="GO:0019288">
    <property type="term" value="P:isopentenyl diphosphate biosynthetic process, methylerythritol 4-phosphate pathway"/>
    <property type="evidence" value="ECO:0007669"/>
    <property type="project" value="UniProtKB-UniRule"/>
</dbReference>
<dbReference type="InterPro" id="IPR034683">
    <property type="entry name" value="IspD/TarI"/>
</dbReference>
<name>A0A931NIN6_9BURK</name>
<gene>
    <name evidence="7" type="primary">ispD</name>
    <name evidence="8" type="ORF">I7X39_12770</name>
</gene>
<keyword evidence="6 7" id="KW-0414">Isoprene biosynthesis</keyword>
<evidence type="ECO:0000256" key="4">
    <source>
        <dbReference type="ARBA" id="ARBA00022679"/>
    </source>
</evidence>
<evidence type="ECO:0000256" key="1">
    <source>
        <dbReference type="ARBA" id="ARBA00001282"/>
    </source>
</evidence>
<dbReference type="Gene3D" id="3.90.550.10">
    <property type="entry name" value="Spore Coat Polysaccharide Biosynthesis Protein SpsA, Chain A"/>
    <property type="match status" value="1"/>
</dbReference>
<comment type="catalytic activity">
    <reaction evidence="1 7">
        <text>2-C-methyl-D-erythritol 4-phosphate + CTP + H(+) = 4-CDP-2-C-methyl-D-erythritol + diphosphate</text>
        <dbReference type="Rhea" id="RHEA:13429"/>
        <dbReference type="ChEBI" id="CHEBI:15378"/>
        <dbReference type="ChEBI" id="CHEBI:33019"/>
        <dbReference type="ChEBI" id="CHEBI:37563"/>
        <dbReference type="ChEBI" id="CHEBI:57823"/>
        <dbReference type="ChEBI" id="CHEBI:58262"/>
        <dbReference type="EC" id="2.7.7.60"/>
    </reaction>
</comment>
<keyword evidence="5 7" id="KW-0548">Nucleotidyltransferase</keyword>
<feature type="site" description="Transition state stabilizer" evidence="7">
    <location>
        <position position="24"/>
    </location>
</feature>
<dbReference type="Pfam" id="PF01128">
    <property type="entry name" value="IspD"/>
    <property type="match status" value="1"/>
</dbReference>
<dbReference type="NCBIfam" id="TIGR00453">
    <property type="entry name" value="ispD"/>
    <property type="match status" value="1"/>
</dbReference>
<dbReference type="FunFam" id="3.90.550.10:FF:000003">
    <property type="entry name" value="2-C-methyl-D-erythritol 4-phosphate cytidylyltransferase"/>
    <property type="match status" value="1"/>
</dbReference>
<feature type="site" description="Transition state stabilizer" evidence="7">
    <location>
        <position position="17"/>
    </location>
</feature>
<dbReference type="InterPro" id="IPR018294">
    <property type="entry name" value="ISPD_synthase_CS"/>
</dbReference>
<comment type="pathway">
    <text evidence="2 7">Isoprenoid biosynthesis; isopentenyl diphosphate biosynthesis via DXP pathway; isopentenyl diphosphate from 1-deoxy-D-xylulose 5-phosphate: step 2/6.</text>
</comment>
<reference evidence="8" key="1">
    <citation type="submission" date="2020-12" db="EMBL/GenBank/DDBJ databases">
        <title>The genome sequence of Inhella sp. 1Y17.</title>
        <authorList>
            <person name="Liu Y."/>
        </authorList>
    </citation>
    <scope>NUCLEOTIDE SEQUENCE</scope>
    <source>
        <strain evidence="8">1Y17</strain>
    </source>
</reference>
<dbReference type="RefSeq" id="WP_198111551.1">
    <property type="nucleotide sequence ID" value="NZ_JAEDAK010000008.1"/>
</dbReference>
<dbReference type="PANTHER" id="PTHR32125:SF4">
    <property type="entry name" value="2-C-METHYL-D-ERYTHRITOL 4-PHOSPHATE CYTIDYLYLTRANSFERASE, CHLOROPLASTIC"/>
    <property type="match status" value="1"/>
</dbReference>
<comment type="function">
    <text evidence="7">Catalyzes the formation of 4-diphosphocytidyl-2-C-methyl-D-erythritol from CTP and 2-C-methyl-D-erythritol 4-phosphate (MEP).</text>
</comment>
<sequence length="229" mass="24322">MSERFFALVPAAGSGSRAGQPIPKQYVELAGRSLIAHTLAALAAVPELAQTLVVLAPEDARFAAAVPGFAGWSARCGGATRAASVRAGLQALRERGAGEQDWVLVHDAARCLLRPEWVQGLIEACRADAVGGLLAQPVADTLKRADAQGRVQHTQDRRELWAAQTPQMFRLGLLAHALDAAGEAVTDEASAIEQLGLAPRLVRAPLDNFKLTLPEDFALAELILRSRQA</sequence>
<dbReference type="CDD" id="cd02516">
    <property type="entry name" value="CDP-ME_synthetase"/>
    <property type="match status" value="1"/>
</dbReference>
<evidence type="ECO:0000313" key="8">
    <source>
        <dbReference type="EMBL" id="MBH9577775.1"/>
    </source>
</evidence>
<dbReference type="PROSITE" id="PS01295">
    <property type="entry name" value="ISPD"/>
    <property type="match status" value="1"/>
</dbReference>
<feature type="site" description="Positions MEP for the nucleophilic attack" evidence="7">
    <location>
        <position position="210"/>
    </location>
</feature>
<protein>
    <recommendedName>
        <fullName evidence="7">2-C-methyl-D-erythritol 4-phosphate cytidylyltransferase</fullName>
        <ecNumber evidence="7">2.7.7.60</ecNumber>
    </recommendedName>
    <alternativeName>
        <fullName evidence="7">4-diphosphocytidyl-2C-methyl-D-erythritol synthase</fullName>
    </alternativeName>
    <alternativeName>
        <fullName evidence="7">MEP cytidylyltransferase</fullName>
        <shortName evidence="7">MCT</shortName>
    </alternativeName>
</protein>
<dbReference type="EC" id="2.7.7.60" evidence="7"/>
<evidence type="ECO:0000256" key="3">
    <source>
        <dbReference type="ARBA" id="ARBA00009789"/>
    </source>
</evidence>
<dbReference type="InterPro" id="IPR029044">
    <property type="entry name" value="Nucleotide-diphossugar_trans"/>
</dbReference>
<evidence type="ECO:0000256" key="2">
    <source>
        <dbReference type="ARBA" id="ARBA00004787"/>
    </source>
</evidence>
<dbReference type="InterPro" id="IPR001228">
    <property type="entry name" value="IspD"/>
</dbReference>
<dbReference type="PANTHER" id="PTHR32125">
    <property type="entry name" value="2-C-METHYL-D-ERYTHRITOL 4-PHOSPHATE CYTIDYLYLTRANSFERASE, CHLOROPLASTIC"/>
    <property type="match status" value="1"/>
</dbReference>
<dbReference type="EMBL" id="JAEDAK010000008">
    <property type="protein sequence ID" value="MBH9577775.1"/>
    <property type="molecule type" value="Genomic_DNA"/>
</dbReference>